<evidence type="ECO:0000313" key="10">
    <source>
        <dbReference type="EMBL" id="RDV84641.1"/>
    </source>
</evidence>
<evidence type="ECO:0000256" key="8">
    <source>
        <dbReference type="SAM" id="Phobius"/>
    </source>
</evidence>
<dbReference type="PRINTS" id="PR01386">
    <property type="entry name" value="CCMCBIOGNSIS"/>
</dbReference>
<organism evidence="10 11">
    <name type="scientific">Ammonifex thiophilus</name>
    <dbReference type="NCBI Taxonomy" id="444093"/>
    <lineage>
        <taxon>Bacteria</taxon>
        <taxon>Bacillati</taxon>
        <taxon>Bacillota</taxon>
        <taxon>Clostridia</taxon>
        <taxon>Thermoanaerobacterales</taxon>
        <taxon>Thermoanaerobacteraceae</taxon>
        <taxon>Ammonifex</taxon>
    </lineage>
</organism>
<dbReference type="GO" id="GO:0005886">
    <property type="term" value="C:plasma membrane"/>
    <property type="evidence" value="ECO:0007669"/>
    <property type="project" value="TreeGrafter"/>
</dbReference>
<evidence type="ECO:0000256" key="5">
    <source>
        <dbReference type="ARBA" id="ARBA00022748"/>
    </source>
</evidence>
<evidence type="ECO:0000256" key="7">
    <source>
        <dbReference type="ARBA" id="ARBA00023136"/>
    </source>
</evidence>
<feature type="transmembrane region" description="Helical" evidence="8">
    <location>
        <begin position="133"/>
        <end position="154"/>
    </location>
</feature>
<feature type="transmembrane region" description="Helical" evidence="8">
    <location>
        <begin position="166"/>
        <end position="187"/>
    </location>
</feature>
<dbReference type="GO" id="GO:0015232">
    <property type="term" value="F:heme transmembrane transporter activity"/>
    <property type="evidence" value="ECO:0007669"/>
    <property type="project" value="InterPro"/>
</dbReference>
<comment type="caution">
    <text evidence="10">The sequence shown here is derived from an EMBL/GenBank/DDBJ whole genome shotgun (WGS) entry which is preliminary data.</text>
</comment>
<evidence type="ECO:0000256" key="4">
    <source>
        <dbReference type="ARBA" id="ARBA00022692"/>
    </source>
</evidence>
<dbReference type="PANTHER" id="PTHR30071">
    <property type="entry name" value="HEME EXPORTER PROTEIN C"/>
    <property type="match status" value="1"/>
</dbReference>
<keyword evidence="5" id="KW-0201">Cytochrome c-type biogenesis</keyword>
<name>A0A3D8P818_9THEO</name>
<dbReference type="RefSeq" id="WP_115791635.1">
    <property type="nucleotide sequence ID" value="NZ_QSLN01000001.1"/>
</dbReference>
<evidence type="ECO:0000259" key="9">
    <source>
        <dbReference type="Pfam" id="PF01578"/>
    </source>
</evidence>
<dbReference type="Proteomes" id="UP000256329">
    <property type="component" value="Unassembled WGS sequence"/>
</dbReference>
<comment type="similarity">
    <text evidence="2">Belongs to the CcmC/CycZ/HelC family.</text>
</comment>
<dbReference type="InterPro" id="IPR002541">
    <property type="entry name" value="Cyt_c_assembly"/>
</dbReference>
<feature type="transmembrane region" description="Helical" evidence="8">
    <location>
        <begin position="38"/>
        <end position="59"/>
    </location>
</feature>
<accession>A0A3D8P818</accession>
<evidence type="ECO:0000256" key="6">
    <source>
        <dbReference type="ARBA" id="ARBA00022989"/>
    </source>
</evidence>
<protein>
    <recommendedName>
        <fullName evidence="3">Heme exporter protein C</fullName>
    </recommendedName>
</protein>
<feature type="transmembrane region" description="Helical" evidence="8">
    <location>
        <begin position="202"/>
        <end position="223"/>
    </location>
</feature>
<feature type="transmembrane region" description="Helical" evidence="8">
    <location>
        <begin position="71"/>
        <end position="88"/>
    </location>
</feature>
<keyword evidence="4 8" id="KW-0812">Transmembrane</keyword>
<evidence type="ECO:0000256" key="3">
    <source>
        <dbReference type="ARBA" id="ARBA00016463"/>
    </source>
</evidence>
<reference evidence="10 11" key="1">
    <citation type="submission" date="2018-08" db="EMBL/GenBank/DDBJ databases">
        <title>Form III RuBisCO-mediated autotrophy in Thermodesulfobium bacteria.</title>
        <authorList>
            <person name="Toshchakov S.V."/>
            <person name="Kublanov I.V."/>
            <person name="Frolov E."/>
            <person name="Bonch-Osmolovskaya E.A."/>
            <person name="Tourova T.P."/>
            <person name="Chernych N.A."/>
            <person name="Lebedinsky A.V."/>
        </authorList>
    </citation>
    <scope>NUCLEOTIDE SEQUENCE [LARGE SCALE GENOMIC DNA]</scope>
    <source>
        <strain evidence="10 11">SR</strain>
    </source>
</reference>
<keyword evidence="7 8" id="KW-0472">Membrane</keyword>
<feature type="transmembrane region" description="Helical" evidence="8">
    <location>
        <begin position="230"/>
        <end position="250"/>
    </location>
</feature>
<dbReference type="EMBL" id="QSLN01000001">
    <property type="protein sequence ID" value="RDV84641.1"/>
    <property type="molecule type" value="Genomic_DNA"/>
</dbReference>
<feature type="transmembrane region" description="Helical" evidence="8">
    <location>
        <begin position="95"/>
        <end position="113"/>
    </location>
</feature>
<dbReference type="InterPro" id="IPR045062">
    <property type="entry name" value="Cyt_c_biogenesis_CcsA/CcmC"/>
</dbReference>
<proteinExistence type="inferred from homology"/>
<feature type="transmembrane region" description="Helical" evidence="8">
    <location>
        <begin position="6"/>
        <end position="26"/>
    </location>
</feature>
<dbReference type="PANTHER" id="PTHR30071:SF1">
    <property type="entry name" value="CYTOCHROME B_B6 PROTEIN-RELATED"/>
    <property type="match status" value="1"/>
</dbReference>
<sequence length="258" mass="29544">MSPWETQSFTLAFIAFILSLAFYAVYYWVKRENLARLAYYLLALGILALSVNILARSITSGRWPFANTYEFLLLLLWGAGIAALYAVKRYHLPDLGVYLSPVLVALMAYAFYLRRAAAPLVPALQSYWLQLHVATAIVAYGAFTLAFALAVMYLRRPHPNLERLTYYTIAFGFAFQTLLLITGAVWAEEVWGAWWSWDPKETWALITWVVYALYLHGFTRGYWRGRKAAWVAVIGFLVMLFTLFGVNYLLGGLHSEYR</sequence>
<dbReference type="GO" id="GO:0017004">
    <property type="term" value="P:cytochrome complex assembly"/>
    <property type="evidence" value="ECO:0007669"/>
    <property type="project" value="UniProtKB-KW"/>
</dbReference>
<dbReference type="OrthoDB" id="9814290at2"/>
<keyword evidence="6 8" id="KW-1133">Transmembrane helix</keyword>
<evidence type="ECO:0000313" key="11">
    <source>
        <dbReference type="Proteomes" id="UP000256329"/>
    </source>
</evidence>
<feature type="domain" description="Cytochrome c assembly protein" evidence="9">
    <location>
        <begin position="66"/>
        <end position="254"/>
    </location>
</feature>
<dbReference type="AlphaFoldDB" id="A0A3D8P818"/>
<dbReference type="Pfam" id="PF01578">
    <property type="entry name" value="Cytochrom_C_asm"/>
    <property type="match status" value="1"/>
</dbReference>
<dbReference type="GO" id="GO:0020037">
    <property type="term" value="F:heme binding"/>
    <property type="evidence" value="ECO:0007669"/>
    <property type="project" value="InterPro"/>
</dbReference>
<evidence type="ECO:0000256" key="1">
    <source>
        <dbReference type="ARBA" id="ARBA00004141"/>
    </source>
</evidence>
<comment type="subcellular location">
    <subcellularLocation>
        <location evidence="1">Membrane</location>
        <topology evidence="1">Multi-pass membrane protein</topology>
    </subcellularLocation>
</comment>
<keyword evidence="11" id="KW-1185">Reference proteome</keyword>
<gene>
    <name evidence="10" type="ORF">DXX99_00925</name>
</gene>
<dbReference type="InterPro" id="IPR003557">
    <property type="entry name" value="Cyt_c_biogenesis_CcmC"/>
</dbReference>
<evidence type="ECO:0000256" key="2">
    <source>
        <dbReference type="ARBA" id="ARBA00005840"/>
    </source>
</evidence>